<evidence type="ECO:0000259" key="6">
    <source>
        <dbReference type="PROSITE" id="PS51265"/>
    </source>
</evidence>
<evidence type="ECO:0000256" key="1">
    <source>
        <dbReference type="ARBA" id="ARBA00022723"/>
    </source>
</evidence>
<keyword evidence="8" id="KW-1185">Reference proteome</keyword>
<accession>A0A4Y2EBG5</accession>
<evidence type="ECO:0000256" key="4">
    <source>
        <dbReference type="PROSITE-ProRule" id="PRU00600"/>
    </source>
</evidence>
<feature type="domain" description="DBF4-type" evidence="6">
    <location>
        <begin position="255"/>
        <end position="304"/>
    </location>
</feature>
<keyword evidence="2 4" id="KW-0863">Zinc-finger</keyword>
<dbReference type="GO" id="GO:0031431">
    <property type="term" value="C:Dbf4-dependent protein kinase complex"/>
    <property type="evidence" value="ECO:0007669"/>
    <property type="project" value="TreeGrafter"/>
</dbReference>
<dbReference type="Gene3D" id="6.10.250.3410">
    <property type="entry name" value="DBF zinc finger"/>
    <property type="match status" value="1"/>
</dbReference>
<name>A0A4Y2EBG5_ARAVE</name>
<evidence type="ECO:0000313" key="7">
    <source>
        <dbReference type="EMBL" id="GBM25656.1"/>
    </source>
</evidence>
<protein>
    <recommendedName>
        <fullName evidence="6">DBF4-type domain-containing protein</fullName>
    </recommendedName>
</protein>
<dbReference type="InterPro" id="IPR006572">
    <property type="entry name" value="Znf_DBF"/>
</dbReference>
<feature type="region of interest" description="Disordered" evidence="5">
    <location>
        <begin position="584"/>
        <end position="616"/>
    </location>
</feature>
<gene>
    <name evidence="7" type="ORF">AVEN_207438_1</name>
</gene>
<dbReference type="OrthoDB" id="21380at2759"/>
<dbReference type="GO" id="GO:0010571">
    <property type="term" value="P:positive regulation of nuclear cell cycle DNA replication"/>
    <property type="evidence" value="ECO:0007669"/>
    <property type="project" value="TreeGrafter"/>
</dbReference>
<evidence type="ECO:0000313" key="8">
    <source>
        <dbReference type="Proteomes" id="UP000499080"/>
    </source>
</evidence>
<dbReference type="Proteomes" id="UP000499080">
    <property type="component" value="Unassembled WGS sequence"/>
</dbReference>
<sequence>MNQFSADMCLLLYQNKVPLKTSSPATWNQRPYSPLTPKNQMECVQVLNSYDWSMDYLDSSVYTVSHYYRSKILLTKIHSLHRFLLLLKDCCFAVAFPSLTNFPPWQLLTWKHYKAVSSVSFGDQLLAAQAPIIVSSLAGYPDPKDTILLTTVSLDVIDTSLSRNINQLNKQFKRTGDLSDVAKSIFTEINLNIDNNLPRIHSPQPNESHSKSFTKLTETLKPSNSTSVQVSTVIHPIDREKENTVQRVKNKQYRKRAKTLYCEICHKNYINLDEHINTEKHKTFMSNPMNFLVVQDVVTSLPKKGDGLLSKSYMNLEINNMSFSGSFFGDARILPYDNTMYQPEIINAVYDPVFNINDLPTEPYSFLDPEIVSPSCSSPDLGPLPFLEDSLEKFPKKPLLLGGETGGSILDFSREKKSDFNQEIPMDCNKISLSQNACLNITGNCISNDIIVNGLPLPNNFTTTDVVNTLVEGSKYEEEPVLGNQISVTDATENAFAENYLHTENESYNNVKTQLCAQPFVVHLSSCNQNNLPEKTLNNVPEKENCTHDSVLKDETNDSIKPLLEVQPDSSETQVAFDSVDVNIRGKRKKRKPTGTANSGSRSKQKRRKLTSKSTNCSIKKTETEDAASVQSCNSTDCNVSSVQNNLFTQSLLYAQAESPGSEETCDSQDSAIVVRSNDIYLKTLQDNAESVFKSVSEVFEICSATSQTFEKVNPNDCTIKRVSIKSNAESLLHSQVEIVSEETCDSQDSAIVVPLNDIDSTAVSTLQKSAENIPESASEAFHIGFETAMAFEIVNPKDCKKRRSIESNISDSEDLNYYMCHEMFQNSTVDSGIGMPPPPLLHSVSNSSFEKCAEKEAELSLNFYKNSSVVFNSCISANCYSSGIDCPYESKDTSVHLEDESTYFCQADVDTSVIYIHEGTSVLELHSMDDSGLETSATQTTVCPEQDKKTVSEPVNVSNCPDDISNDNLSFIPVISLCNKHNYVNNIHPKCNQISENEDNDTVNFVEENKEHSLEIPHHDFHNEAVKINNLVSNCASSGNQSLIVTKTSNLEIEVTDLVEKKNKSRKC</sequence>
<proteinExistence type="predicted"/>
<keyword evidence="3" id="KW-0862">Zinc</keyword>
<dbReference type="GO" id="GO:0008270">
    <property type="term" value="F:zinc ion binding"/>
    <property type="evidence" value="ECO:0007669"/>
    <property type="project" value="UniProtKB-KW"/>
</dbReference>
<dbReference type="Pfam" id="PF07535">
    <property type="entry name" value="zf-DBF"/>
    <property type="match status" value="1"/>
</dbReference>
<dbReference type="PANTHER" id="PTHR15375">
    <property type="entry name" value="ACTIVATOR OF S-PHASE KINASE-RELATED"/>
    <property type="match status" value="1"/>
</dbReference>
<evidence type="ECO:0000256" key="5">
    <source>
        <dbReference type="SAM" id="MobiDB-lite"/>
    </source>
</evidence>
<dbReference type="GO" id="GO:1901987">
    <property type="term" value="P:regulation of cell cycle phase transition"/>
    <property type="evidence" value="ECO:0007669"/>
    <property type="project" value="TreeGrafter"/>
</dbReference>
<dbReference type="PANTHER" id="PTHR15375:SF26">
    <property type="entry name" value="PROTEIN CHIFFON"/>
    <property type="match status" value="1"/>
</dbReference>
<organism evidence="7 8">
    <name type="scientific">Araneus ventricosus</name>
    <name type="common">Orbweaver spider</name>
    <name type="synonym">Epeira ventricosa</name>
    <dbReference type="NCBI Taxonomy" id="182803"/>
    <lineage>
        <taxon>Eukaryota</taxon>
        <taxon>Metazoa</taxon>
        <taxon>Ecdysozoa</taxon>
        <taxon>Arthropoda</taxon>
        <taxon>Chelicerata</taxon>
        <taxon>Arachnida</taxon>
        <taxon>Araneae</taxon>
        <taxon>Araneomorphae</taxon>
        <taxon>Entelegynae</taxon>
        <taxon>Araneoidea</taxon>
        <taxon>Araneidae</taxon>
        <taxon>Araneus</taxon>
    </lineage>
</organism>
<evidence type="ECO:0000256" key="2">
    <source>
        <dbReference type="ARBA" id="ARBA00022771"/>
    </source>
</evidence>
<dbReference type="PROSITE" id="PS51265">
    <property type="entry name" value="ZF_DBF4"/>
    <property type="match status" value="1"/>
</dbReference>
<reference evidence="7 8" key="1">
    <citation type="journal article" date="2019" name="Sci. Rep.">
        <title>Orb-weaving spider Araneus ventricosus genome elucidates the spidroin gene catalogue.</title>
        <authorList>
            <person name="Kono N."/>
            <person name="Nakamura H."/>
            <person name="Ohtoshi R."/>
            <person name="Moran D.A.P."/>
            <person name="Shinohara A."/>
            <person name="Yoshida Y."/>
            <person name="Fujiwara M."/>
            <person name="Mori M."/>
            <person name="Tomita M."/>
            <person name="Arakawa K."/>
        </authorList>
    </citation>
    <scope>NUCLEOTIDE SEQUENCE [LARGE SCALE GENOMIC DNA]</scope>
</reference>
<dbReference type="GO" id="GO:0043539">
    <property type="term" value="F:protein serine/threonine kinase activator activity"/>
    <property type="evidence" value="ECO:0007669"/>
    <property type="project" value="TreeGrafter"/>
</dbReference>
<dbReference type="EMBL" id="BGPR01000543">
    <property type="protein sequence ID" value="GBM25656.1"/>
    <property type="molecule type" value="Genomic_DNA"/>
</dbReference>
<dbReference type="GO" id="GO:0003676">
    <property type="term" value="F:nucleic acid binding"/>
    <property type="evidence" value="ECO:0007669"/>
    <property type="project" value="InterPro"/>
</dbReference>
<dbReference type="SMART" id="SM00586">
    <property type="entry name" value="ZnF_DBF"/>
    <property type="match status" value="1"/>
</dbReference>
<keyword evidence="1" id="KW-0479">Metal-binding</keyword>
<dbReference type="InterPro" id="IPR038545">
    <property type="entry name" value="Znf_DBF_sf"/>
</dbReference>
<evidence type="ECO:0000256" key="3">
    <source>
        <dbReference type="ARBA" id="ARBA00022833"/>
    </source>
</evidence>
<dbReference type="AlphaFoldDB" id="A0A4Y2EBG5"/>
<feature type="non-terminal residue" evidence="7">
    <location>
        <position position="1069"/>
    </location>
</feature>
<comment type="caution">
    <text evidence="7">The sequence shown here is derived from an EMBL/GenBank/DDBJ whole genome shotgun (WGS) entry which is preliminary data.</text>
</comment>
<dbReference type="InterPro" id="IPR051590">
    <property type="entry name" value="Replication_Regulatory_Kinase"/>
</dbReference>